<evidence type="ECO:0000256" key="1">
    <source>
        <dbReference type="ARBA" id="ARBA00023054"/>
    </source>
</evidence>
<gene>
    <name evidence="6" type="primary">Cmya5</name>
    <name evidence="6" type="ORF">GTO96_0020344</name>
</gene>
<dbReference type="PANTHER" id="PTHR24099">
    <property type="entry name" value="E3 UBIQUITIN-PROTEIN LIGASE TRIM36-RELATED"/>
    <property type="match status" value="1"/>
</dbReference>
<dbReference type="Proteomes" id="UP000886611">
    <property type="component" value="Unassembled WGS sequence"/>
</dbReference>
<dbReference type="PROSITE" id="PS50853">
    <property type="entry name" value="FN3"/>
    <property type="match status" value="1"/>
</dbReference>
<dbReference type="SUPFAM" id="SSF49899">
    <property type="entry name" value="Concanavalin A-like lectins/glucanases"/>
    <property type="match status" value="1"/>
</dbReference>
<evidence type="ECO:0000256" key="2">
    <source>
        <dbReference type="SAM" id="Coils"/>
    </source>
</evidence>
<dbReference type="Gene3D" id="2.60.120.920">
    <property type="match status" value="1"/>
</dbReference>
<dbReference type="InterPro" id="IPR003961">
    <property type="entry name" value="FN3_dom"/>
</dbReference>
<dbReference type="Gene3D" id="2.60.40.10">
    <property type="entry name" value="Immunoglobulins"/>
    <property type="match status" value="2"/>
</dbReference>
<dbReference type="CDD" id="cd00063">
    <property type="entry name" value="FN3"/>
    <property type="match status" value="1"/>
</dbReference>
<feature type="region of interest" description="Disordered" evidence="3">
    <location>
        <begin position="775"/>
        <end position="801"/>
    </location>
</feature>
<dbReference type="InterPro" id="IPR003877">
    <property type="entry name" value="SPRY_dom"/>
</dbReference>
<feature type="region of interest" description="Disordered" evidence="3">
    <location>
        <begin position="924"/>
        <end position="959"/>
    </location>
</feature>
<organism evidence="6 7">
    <name type="scientific">Polypterus senegalus</name>
    <name type="common">Senegal bichir</name>
    <dbReference type="NCBI Taxonomy" id="55291"/>
    <lineage>
        <taxon>Eukaryota</taxon>
        <taxon>Metazoa</taxon>
        <taxon>Chordata</taxon>
        <taxon>Craniata</taxon>
        <taxon>Vertebrata</taxon>
        <taxon>Euteleostomi</taxon>
        <taxon>Actinopterygii</taxon>
        <taxon>Polypteriformes</taxon>
        <taxon>Polypteridae</taxon>
        <taxon>Polypterus</taxon>
    </lineage>
</organism>
<feature type="compositionally biased region" description="Polar residues" evidence="3">
    <location>
        <begin position="412"/>
        <end position="424"/>
    </location>
</feature>
<dbReference type="GO" id="GO:0005737">
    <property type="term" value="C:cytoplasm"/>
    <property type="evidence" value="ECO:0007669"/>
    <property type="project" value="TreeGrafter"/>
</dbReference>
<feature type="domain" description="Fibronectin type-III" evidence="5">
    <location>
        <begin position="1568"/>
        <end position="1660"/>
    </location>
</feature>
<dbReference type="InterPro" id="IPR013320">
    <property type="entry name" value="ConA-like_dom_sf"/>
</dbReference>
<feature type="coiled-coil region" evidence="2">
    <location>
        <begin position="1412"/>
        <end position="1479"/>
    </location>
</feature>
<feature type="non-terminal residue" evidence="6">
    <location>
        <position position="1930"/>
    </location>
</feature>
<dbReference type="SMART" id="SM00060">
    <property type="entry name" value="FN3"/>
    <property type="match status" value="2"/>
</dbReference>
<dbReference type="EMBL" id="JAATIS010001241">
    <property type="protein sequence ID" value="KAG2466417.1"/>
    <property type="molecule type" value="Genomic_DNA"/>
</dbReference>
<dbReference type="InterPro" id="IPR001870">
    <property type="entry name" value="B30.2/SPRY"/>
</dbReference>
<keyword evidence="7" id="KW-1185">Reference proteome</keyword>
<feature type="compositionally biased region" description="Basic and acidic residues" evidence="3">
    <location>
        <begin position="1039"/>
        <end position="1056"/>
    </location>
</feature>
<evidence type="ECO:0000259" key="4">
    <source>
        <dbReference type="PROSITE" id="PS50188"/>
    </source>
</evidence>
<feature type="compositionally biased region" description="Basic and acidic residues" evidence="3">
    <location>
        <begin position="703"/>
        <end position="716"/>
    </location>
</feature>
<dbReference type="InterPro" id="IPR013783">
    <property type="entry name" value="Ig-like_fold"/>
</dbReference>
<feature type="non-terminal residue" evidence="6">
    <location>
        <position position="1"/>
    </location>
</feature>
<dbReference type="InterPro" id="IPR036116">
    <property type="entry name" value="FN3_sf"/>
</dbReference>
<feature type="compositionally biased region" description="Acidic residues" evidence="3">
    <location>
        <begin position="926"/>
        <end position="951"/>
    </location>
</feature>
<evidence type="ECO:0000313" key="6">
    <source>
        <dbReference type="EMBL" id="KAG2466417.1"/>
    </source>
</evidence>
<dbReference type="Gene3D" id="3.30.160.60">
    <property type="entry name" value="Classic Zinc Finger"/>
    <property type="match status" value="1"/>
</dbReference>
<evidence type="ECO:0000313" key="7">
    <source>
        <dbReference type="Proteomes" id="UP000886611"/>
    </source>
</evidence>
<dbReference type="SMART" id="SM00449">
    <property type="entry name" value="SPRY"/>
    <property type="match status" value="1"/>
</dbReference>
<feature type="domain" description="B30.2/SPRY" evidence="4">
    <location>
        <begin position="1735"/>
        <end position="1924"/>
    </location>
</feature>
<dbReference type="PANTHER" id="PTHR24099:SF7">
    <property type="entry name" value="CARDIOMYOPATHY-ASSOCIATED PROTEIN 5"/>
    <property type="match status" value="1"/>
</dbReference>
<dbReference type="Pfam" id="PF00041">
    <property type="entry name" value="fn3"/>
    <property type="match status" value="1"/>
</dbReference>
<feature type="region of interest" description="Disordered" evidence="3">
    <location>
        <begin position="371"/>
        <end position="424"/>
    </location>
</feature>
<keyword evidence="1 2" id="KW-0175">Coiled coil</keyword>
<proteinExistence type="predicted"/>
<feature type="region of interest" description="Disordered" evidence="3">
    <location>
        <begin position="1038"/>
        <end position="1077"/>
    </location>
</feature>
<feature type="region of interest" description="Disordered" evidence="3">
    <location>
        <begin position="172"/>
        <end position="196"/>
    </location>
</feature>
<name>A0A8X7XE56_POLSE</name>
<evidence type="ECO:0000256" key="3">
    <source>
        <dbReference type="SAM" id="MobiDB-lite"/>
    </source>
</evidence>
<evidence type="ECO:0000259" key="5">
    <source>
        <dbReference type="PROSITE" id="PS50853"/>
    </source>
</evidence>
<feature type="region of interest" description="Disordered" evidence="3">
    <location>
        <begin position="320"/>
        <end position="342"/>
    </location>
</feature>
<reference evidence="6 7" key="1">
    <citation type="journal article" date="2021" name="Cell">
        <title>Tracing the genetic footprints of vertebrate landing in non-teleost ray-finned fishes.</title>
        <authorList>
            <person name="Bi X."/>
            <person name="Wang K."/>
            <person name="Yang L."/>
            <person name="Pan H."/>
            <person name="Jiang H."/>
            <person name="Wei Q."/>
            <person name="Fang M."/>
            <person name="Yu H."/>
            <person name="Zhu C."/>
            <person name="Cai Y."/>
            <person name="He Y."/>
            <person name="Gan X."/>
            <person name="Zeng H."/>
            <person name="Yu D."/>
            <person name="Zhu Y."/>
            <person name="Jiang H."/>
            <person name="Qiu Q."/>
            <person name="Yang H."/>
            <person name="Zhang Y.E."/>
            <person name="Wang W."/>
            <person name="Zhu M."/>
            <person name="He S."/>
            <person name="Zhang G."/>
        </authorList>
    </citation>
    <scope>NUCLEOTIDE SEQUENCE [LARGE SCALE GENOMIC DNA]</scope>
    <source>
        <strain evidence="6">Bchr_013</strain>
    </source>
</reference>
<accession>A0A8X7XE56</accession>
<feature type="region of interest" description="Disordered" evidence="3">
    <location>
        <begin position="702"/>
        <end position="727"/>
    </location>
</feature>
<dbReference type="PROSITE" id="PS50188">
    <property type="entry name" value="B302_SPRY"/>
    <property type="match status" value="1"/>
</dbReference>
<comment type="caution">
    <text evidence="6">The sequence shown here is derived from an EMBL/GenBank/DDBJ whole genome shotgun (WGS) entry which is preliminary data.</text>
</comment>
<dbReference type="Pfam" id="PF00622">
    <property type="entry name" value="SPRY"/>
    <property type="match status" value="1"/>
</dbReference>
<dbReference type="InterPro" id="IPR043136">
    <property type="entry name" value="B30.2/SPRY_sf"/>
</dbReference>
<protein>
    <submittedName>
        <fullName evidence="6">CMYA5 protein</fullName>
    </submittedName>
</protein>
<dbReference type="InterPro" id="IPR050617">
    <property type="entry name" value="E3_ligase_FN3/SPRY"/>
</dbReference>
<dbReference type="SUPFAM" id="SSF49265">
    <property type="entry name" value="Fibronectin type III"/>
    <property type="match status" value="1"/>
</dbReference>
<sequence length="1930" mass="216702">MESCFREECDKIDPEISFSIEDASGPAGSMETEEVAELANSLRDLVQDHAIKPKLQCIMADPSFSMVTVQSEDSGIVWETTSSRCSTPWASEASTTSDVYSLEGSPVGSSPGKIVFIMDEEKMVRRRKKTSLGHRISETNGRSRIEKTKHLLKKPSDFVPTLDLNQQSAGQNTLMPHAPVTSRSANGNPHPASFKPKPKEELVAHVPVIARSQRPGNPHSKLIESMIDEPVSHMPVISQLLDQRSSLDNPVKETETTPEEPVCHMPVSAKSVIKGNPHPTALLEKELVPHTTGSTNPVVIGNPEPNPSERECEEPQLNVPVSSKMAGNPSSDPFKDKETAEQVPHTPVAAKIAVKEDPCIIPSKPRGLVQGKIMKFNSPPPEERVPTFSGKKFTPKFGLGENRSETARSKTGAPTTVSAPISNPLPTVDSVTVAIKDVSQHDNPHEEMSESRILTLPGLTEPEFAGEKCPVLETEQDTSDLKESECQKELFGIVSEGYEILNIIVPHKMLTVDEEESIYMEDNLDYLEKNPLIIPKPMKDTVEGNEIIGTEENMTCEIKQVSEMQSSQEGNGLPDLNHKDTAVLEQTDDNNLEHSTIVTTESTEFTLERRASKSGNDMDYFEKFTLFDEKVPTSLQEITLERCEVTSYNEVDGNDNNETECTLVAEDQNDLNSIENIEIAGEHLDEVFYGSKYDQQTKFLSKHNSEDETSDKDTVKRVLSPPKESGSCLFGEEEETLIRHIPFPAITKTIDPSLLEEPPAMAFLYKDLYENAVGEKTKNDSEPSDVESITSDASVHSRASDSDDNTGIYFEKYILKDEFPSDMEVETKTKEVHETVHEKKRLWQQSTFDLTGTLSREKAVDDLNEKLDSEYHAEVPDLSPFDEQQQLAEMYDEVFDDLEFQAVVSDDEEDRADVVEILIDRTLDVIQEEDEEEEEEEEGEVKVEEEEEQEQEDHLQQPLLEQDVKTTLVDQSISVESQKPSFEVMSEEIPNHLKLSDTIKHYTTTVADQVDEPSTVPKDQGTCSIDNITVQDQIPLEELEQHPEKEVDTSKEDVITRSEGSAEDIYTAGPEKETSEERTIPEIYKENELLIHELSVTTTQVVPEEDHETSKETHDELEDQVVTLPDSEQEINSAELLKVEDLEMSKIKEDELEKPLPKTVEEQSVQTQTEDVIEEEEYDEFLEKAKNSQTIMVNVSTSVSDLNLKGLEQELSMPVSEEKLDERFGLEGPHEGLPVIGIQCKNEEIGILSELTEFHLPHRAQIVPEQSDLDLQQCGNHEDEEETAEALDYEMITQQDIHDYSIQEIELLGGEEQVEHLETRFDFVDDIISDVPAEEEVEADYEIIEALGGSSVISDAELDFKELKKPIPDTYCHVCRCPILAIDKLFGDHQDHEVSTLDEAVFDLKKKLVEFITEMQSRTEKIEDLVSELELAFNTVEENCTKTEQQLDKQNDEMMKAVLDRYNEMSQNLEDEKKIKLEQLYDQLVTFQESIESAKDILEKAVKESEEPDELTFVSCSNEINTSLTKALEATLSLELTPSAFMVFEDYAKSTSGNGHKLLKSIGVPQTPRLQPQEANSATSSSVTVYWKVNEGDVIDCFQVYCMEDPQGAMAEEYRVTVKESYCTLEDLEPDKCYLVWVMAVNYTGCSLPSEKTSFRTAPSCPVIKSEECTVCWDTAIIRWQSANLAAVESFTLEYCRQYACEGEGLRSISGIRNCEQKVLLQPNENYLFYLKAVNYAGSSEQSEAALISTKGTRFHFLKETANSALALSEDNKMVFYHEQTFKQRANLNDCLGILGELLPPRGFHYWETAVGGSEAYRIGVAYPSAPRDTPLGQNSSSWCIHCYPLSKRFEFLHNMSQADIQVVNVPSTIGTLLDYVNGRLLFFNAQTGQLLYSCRHIFTEPCHPAFALEKPGTLSLCSGTETPDIVKHS</sequence>